<dbReference type="EMBL" id="HBUF01339362">
    <property type="protein sequence ID" value="CAG6700315.1"/>
    <property type="molecule type" value="Transcribed_RNA"/>
</dbReference>
<organism evidence="2">
    <name type="scientific">Cacopsylla melanoneura</name>
    <dbReference type="NCBI Taxonomy" id="428564"/>
    <lineage>
        <taxon>Eukaryota</taxon>
        <taxon>Metazoa</taxon>
        <taxon>Ecdysozoa</taxon>
        <taxon>Arthropoda</taxon>
        <taxon>Hexapoda</taxon>
        <taxon>Insecta</taxon>
        <taxon>Pterygota</taxon>
        <taxon>Neoptera</taxon>
        <taxon>Paraneoptera</taxon>
        <taxon>Hemiptera</taxon>
        <taxon>Sternorrhyncha</taxon>
        <taxon>Psylloidea</taxon>
        <taxon>Psyllidae</taxon>
        <taxon>Psyllinae</taxon>
        <taxon>Cacopsylla</taxon>
    </lineage>
</organism>
<sequence>MREGRPLLPTNLSRHAKNASVDNDDTNSMCTAVVLMHTKMQNQALAKGELRLGPVFNVNGPPRSTHTLIKARPCAKRDLGRSAIYGCTNLAFALKHEMHLNITLRINERAPTIQNIR</sequence>
<evidence type="ECO:0000256" key="1">
    <source>
        <dbReference type="SAM" id="MobiDB-lite"/>
    </source>
</evidence>
<protein>
    <submittedName>
        <fullName evidence="2">Uncharacterized protein</fullName>
    </submittedName>
</protein>
<dbReference type="EMBL" id="HBUF01339367">
    <property type="protein sequence ID" value="CAG6700344.1"/>
    <property type="molecule type" value="Transcribed_RNA"/>
</dbReference>
<feature type="region of interest" description="Disordered" evidence="1">
    <location>
        <begin position="1"/>
        <end position="25"/>
    </location>
</feature>
<proteinExistence type="predicted"/>
<dbReference type="EMBL" id="HBUF01339366">
    <property type="protein sequence ID" value="CAG6700337.1"/>
    <property type="molecule type" value="Transcribed_RNA"/>
</dbReference>
<dbReference type="EMBL" id="HBUF01339365">
    <property type="protein sequence ID" value="CAG6700330.1"/>
    <property type="molecule type" value="Transcribed_RNA"/>
</dbReference>
<name>A0A8D8XKD8_9HEMI</name>
<dbReference type="EMBL" id="HBUF01339359">
    <property type="protein sequence ID" value="CAG6700300.1"/>
    <property type="molecule type" value="Transcribed_RNA"/>
</dbReference>
<dbReference type="AlphaFoldDB" id="A0A8D8XKD8"/>
<evidence type="ECO:0000313" key="2">
    <source>
        <dbReference type="EMBL" id="CAG6700337.1"/>
    </source>
</evidence>
<accession>A0A8D8XKD8</accession>
<reference evidence="2" key="1">
    <citation type="submission" date="2021-05" db="EMBL/GenBank/DDBJ databases">
        <authorList>
            <person name="Alioto T."/>
            <person name="Alioto T."/>
            <person name="Gomez Garrido J."/>
        </authorList>
    </citation>
    <scope>NUCLEOTIDE SEQUENCE</scope>
</reference>